<sequence>MNKRGVKLLRRDMTRVLPSSTFQDKRKIIGGKHHHNHKETSISFSSNSLPLSIEFSFKELKMNDYYSNVANVDSFVFEVENKEERMLDDPSNIISNLLKENDNGVVAYMEEALKDKLEGFEGQEKASKAFSMCSIRTDHSRERIRGENG</sequence>
<dbReference type="Proteomes" id="UP001060085">
    <property type="component" value="Linkage Group LG03"/>
</dbReference>
<name>A0ACC0BIB7_CATRO</name>
<evidence type="ECO:0000313" key="2">
    <source>
        <dbReference type="Proteomes" id="UP001060085"/>
    </source>
</evidence>
<reference evidence="2" key="1">
    <citation type="journal article" date="2023" name="Nat. Plants">
        <title>Single-cell RNA sequencing provides a high-resolution roadmap for understanding the multicellular compartmentation of specialized metabolism.</title>
        <authorList>
            <person name="Sun S."/>
            <person name="Shen X."/>
            <person name="Li Y."/>
            <person name="Li Y."/>
            <person name="Wang S."/>
            <person name="Li R."/>
            <person name="Zhang H."/>
            <person name="Shen G."/>
            <person name="Guo B."/>
            <person name="Wei J."/>
            <person name="Xu J."/>
            <person name="St-Pierre B."/>
            <person name="Chen S."/>
            <person name="Sun C."/>
        </authorList>
    </citation>
    <scope>NUCLEOTIDE SEQUENCE [LARGE SCALE GENOMIC DNA]</scope>
</reference>
<evidence type="ECO:0000313" key="1">
    <source>
        <dbReference type="EMBL" id="KAI5672359.1"/>
    </source>
</evidence>
<dbReference type="EMBL" id="CM044703">
    <property type="protein sequence ID" value="KAI5672359.1"/>
    <property type="molecule type" value="Genomic_DNA"/>
</dbReference>
<gene>
    <name evidence="1" type="ORF">M9H77_12723</name>
</gene>
<comment type="caution">
    <text evidence="1">The sequence shown here is derived from an EMBL/GenBank/DDBJ whole genome shotgun (WGS) entry which is preliminary data.</text>
</comment>
<organism evidence="1 2">
    <name type="scientific">Catharanthus roseus</name>
    <name type="common">Madagascar periwinkle</name>
    <name type="synonym">Vinca rosea</name>
    <dbReference type="NCBI Taxonomy" id="4058"/>
    <lineage>
        <taxon>Eukaryota</taxon>
        <taxon>Viridiplantae</taxon>
        <taxon>Streptophyta</taxon>
        <taxon>Embryophyta</taxon>
        <taxon>Tracheophyta</taxon>
        <taxon>Spermatophyta</taxon>
        <taxon>Magnoliopsida</taxon>
        <taxon>eudicotyledons</taxon>
        <taxon>Gunneridae</taxon>
        <taxon>Pentapetalae</taxon>
        <taxon>asterids</taxon>
        <taxon>lamiids</taxon>
        <taxon>Gentianales</taxon>
        <taxon>Apocynaceae</taxon>
        <taxon>Rauvolfioideae</taxon>
        <taxon>Vinceae</taxon>
        <taxon>Catharanthinae</taxon>
        <taxon>Catharanthus</taxon>
    </lineage>
</organism>
<protein>
    <submittedName>
        <fullName evidence="1">Uncharacterized protein</fullName>
    </submittedName>
</protein>
<proteinExistence type="predicted"/>
<keyword evidence="2" id="KW-1185">Reference proteome</keyword>
<accession>A0ACC0BIB7</accession>